<keyword evidence="6 8" id="KW-0342">GTP-binding</keyword>
<organism evidence="12 14">
    <name type="scientific">Xanthomonas sacchari</name>
    <dbReference type="NCBI Taxonomy" id="56458"/>
    <lineage>
        <taxon>Bacteria</taxon>
        <taxon>Pseudomonadati</taxon>
        <taxon>Pseudomonadota</taxon>
        <taxon>Gammaproteobacteria</taxon>
        <taxon>Lysobacterales</taxon>
        <taxon>Lysobacteraceae</taxon>
        <taxon>Xanthomonas</taxon>
    </lineage>
</organism>
<evidence type="ECO:0000259" key="10">
    <source>
        <dbReference type="PROSITE" id="PS51722"/>
    </source>
</evidence>
<evidence type="ECO:0000313" key="14">
    <source>
        <dbReference type="Proteomes" id="UP000247346"/>
    </source>
</evidence>
<dbReference type="NCBIfam" id="NF009379">
    <property type="entry name" value="PRK12740.1-3"/>
    <property type="match status" value="1"/>
</dbReference>
<dbReference type="Pfam" id="PF00009">
    <property type="entry name" value="GTP_EFTU"/>
    <property type="match status" value="1"/>
</dbReference>
<feature type="binding site" evidence="8">
    <location>
        <begin position="88"/>
        <end position="92"/>
    </location>
    <ligand>
        <name>GTP</name>
        <dbReference type="ChEBI" id="CHEBI:37565"/>
    </ligand>
</feature>
<dbReference type="GO" id="GO:0005525">
    <property type="term" value="F:GTP binding"/>
    <property type="evidence" value="ECO:0007669"/>
    <property type="project" value="UniProtKB-UniRule"/>
</dbReference>
<dbReference type="InterPro" id="IPR014721">
    <property type="entry name" value="Ribsml_uS5_D2-typ_fold_subgr"/>
</dbReference>
<evidence type="ECO:0000256" key="9">
    <source>
        <dbReference type="SAM" id="MobiDB-lite"/>
    </source>
</evidence>
<evidence type="ECO:0000313" key="15">
    <source>
        <dbReference type="Proteomes" id="UP001320843"/>
    </source>
</evidence>
<reference evidence="11 15" key="2">
    <citation type="submission" date="2022-06" db="EMBL/GenBank/DDBJ databases">
        <title>Dynamics of rice microbiomes reveals core vertical transmitted seed endophytes.</title>
        <authorList>
            <person name="Liao K."/>
            <person name="Zhang X."/>
        </authorList>
    </citation>
    <scope>NUCLEOTIDE SEQUENCE [LARGE SCALE GENOMIC DNA]</scope>
    <source>
        <strain evidence="13">JR3-14</strain>
        <strain evidence="11 15">YT10-10-1</strain>
    </source>
</reference>
<evidence type="ECO:0000256" key="6">
    <source>
        <dbReference type="ARBA" id="ARBA00023134"/>
    </source>
</evidence>
<dbReference type="PROSITE" id="PS00301">
    <property type="entry name" value="G_TR_1"/>
    <property type="match status" value="1"/>
</dbReference>
<evidence type="ECO:0000256" key="4">
    <source>
        <dbReference type="ARBA" id="ARBA00022768"/>
    </source>
</evidence>
<dbReference type="HAMAP" id="MF_00054_B">
    <property type="entry name" value="EF_G_EF_2_B"/>
    <property type="match status" value="1"/>
</dbReference>
<dbReference type="EMBL" id="MDEK01000029">
    <property type="protein sequence ID" value="PPU79664.1"/>
    <property type="molecule type" value="Genomic_DNA"/>
</dbReference>
<protein>
    <recommendedName>
        <fullName evidence="2 8">Elongation factor G</fullName>
        <shortName evidence="8">EF-G</shortName>
    </recommendedName>
</protein>
<dbReference type="Gene3D" id="2.40.30.10">
    <property type="entry name" value="Translation factors"/>
    <property type="match status" value="1"/>
</dbReference>
<dbReference type="EMBL" id="JANFWR010000055">
    <property type="protein sequence ID" value="MCW0401603.1"/>
    <property type="molecule type" value="Genomic_DNA"/>
</dbReference>
<dbReference type="InterPro" id="IPR035649">
    <property type="entry name" value="EFG_V"/>
</dbReference>
<dbReference type="OrthoDB" id="9804431at2"/>
<dbReference type="FunFam" id="2.40.30.10:FF:000006">
    <property type="entry name" value="Elongation factor G"/>
    <property type="match status" value="1"/>
</dbReference>
<dbReference type="Pfam" id="PF03144">
    <property type="entry name" value="GTP_EFTU_D2"/>
    <property type="match status" value="1"/>
</dbReference>
<dbReference type="PRINTS" id="PR00315">
    <property type="entry name" value="ELONGATNFCT"/>
</dbReference>
<keyword evidence="5 8" id="KW-0648">Protein biosynthesis</keyword>
<dbReference type="Gene3D" id="3.30.70.240">
    <property type="match status" value="1"/>
</dbReference>
<dbReference type="GO" id="GO:0003924">
    <property type="term" value="F:GTPase activity"/>
    <property type="evidence" value="ECO:0007669"/>
    <property type="project" value="InterPro"/>
</dbReference>
<dbReference type="GO" id="GO:0003746">
    <property type="term" value="F:translation elongation factor activity"/>
    <property type="evidence" value="ECO:0007669"/>
    <property type="project" value="UniProtKB-UniRule"/>
</dbReference>
<dbReference type="InterPro" id="IPR009022">
    <property type="entry name" value="EFG_III"/>
</dbReference>
<comment type="function">
    <text evidence="7 8">Catalyzes the GTP-dependent ribosomal translocation step during translation elongation. During this step, the ribosome changes from the pre-translocational (PRE) to the post-translocational (POST) state as the newly formed A-site-bound peptidyl-tRNA and P-site-bound deacylated tRNA move to the P and E sites, respectively. Catalyzes the coordinated movement of the two tRNA molecules, the mRNA and conformational changes in the ribosome.</text>
</comment>
<gene>
    <name evidence="8 12" type="primary">fusA</name>
    <name evidence="11" type="ORF">NB700_004159</name>
    <name evidence="13" type="ORF">NG824_04505</name>
    <name evidence="12" type="ORF">XsacCFBP4641_20490</name>
</gene>
<dbReference type="CDD" id="cd04088">
    <property type="entry name" value="EFG_mtEFG_II"/>
    <property type="match status" value="1"/>
</dbReference>
<dbReference type="NCBIfam" id="TIGR00231">
    <property type="entry name" value="small_GTP"/>
    <property type="match status" value="1"/>
</dbReference>
<dbReference type="PROSITE" id="PS51722">
    <property type="entry name" value="G_TR_2"/>
    <property type="match status" value="1"/>
</dbReference>
<dbReference type="InterPro" id="IPR000795">
    <property type="entry name" value="T_Tr_GTP-bd_dom"/>
</dbReference>
<feature type="compositionally biased region" description="Basic and acidic residues" evidence="9">
    <location>
        <begin position="293"/>
        <end position="308"/>
    </location>
</feature>
<proteinExistence type="inferred from homology"/>
<dbReference type="Proteomes" id="UP001320843">
    <property type="component" value="Unassembled WGS sequence"/>
</dbReference>
<dbReference type="AlphaFoldDB" id="A0A0A8DVK6"/>
<dbReference type="SUPFAM" id="SSF52540">
    <property type="entry name" value="P-loop containing nucleoside triphosphate hydrolases"/>
    <property type="match status" value="1"/>
</dbReference>
<dbReference type="InterPro" id="IPR004161">
    <property type="entry name" value="EFTu-like_2"/>
</dbReference>
<dbReference type="InterPro" id="IPR005517">
    <property type="entry name" value="Transl_elong_EFG/EF2_IV"/>
</dbReference>
<evidence type="ECO:0000256" key="3">
    <source>
        <dbReference type="ARBA" id="ARBA00022741"/>
    </source>
</evidence>
<dbReference type="FunFam" id="3.30.70.870:FF:000001">
    <property type="entry name" value="Elongation factor G"/>
    <property type="match status" value="1"/>
</dbReference>
<keyword evidence="4 8" id="KW-0251">Elongation factor</keyword>
<dbReference type="InterPro" id="IPR027417">
    <property type="entry name" value="P-loop_NTPase"/>
</dbReference>
<dbReference type="InterPro" id="IPR005225">
    <property type="entry name" value="Small_GTP-bd"/>
</dbReference>
<sequence length="696" mass="76703">MARTTPIERYRNFGIMAHIDAGKTTTSERILFYTGVSHKIGEVHDGAATMDWMEQEQERGITITSAATTAFWTGMDKSMPQHRFNIIDTPGHVDFTIEVERSLRVLDGAVFVLCAVGGVQPQSETVWRQANKYAVPRLAFVNKMDRTGANFDKVVEQLKARLGAYPVPMQVPIGAEDGFEGVVDLVKMKAIHWDTASQGTVFEYRDIPAHLVDKATEARAFMVEAAAEANEDLMDKYLNEGDLSEAEILGGLRERTLKVEVVPVYCGTAFKNKGVQAMLDGVIQLLPSPSDRPPVKGIDEDEKEDSRPATDNAPFSALAFKIMTDPFVGSLTFFRVYSGTLNSGDQVYNPVKSKKERVGRILQMHSNNREEIKEVRAGDIAAAVGLKDVTTGDTLCAQDHIITLERMVFPEPVISMAVEPKTKSDQEKMGIALSRLAQEDPSFRVNTDEESGQTIIRGMGELHLEIIVDRMKREFNVEANVGKPQVAYRETIRKAVKQEGKFVRQSGGKGQYGHVVLEIEPQERGQGYTFENAIVGGVVPKEYIPAVDKGIQEAVANGVMAGYPIVDVKVRLIDGSYHDVDSSEMAFKIAGSMGFKEGFNKANPVLLEPIMKVEIVTPEDYLGDVMGDVSRRRGILQGQDDSPSGKVINAMVPLGEMFGYATTLRSMSQGRATFSMEFDHYAEAPANIADSVIKKN</sequence>
<evidence type="ECO:0000256" key="5">
    <source>
        <dbReference type="ARBA" id="ARBA00022917"/>
    </source>
</evidence>
<dbReference type="CDD" id="cd01886">
    <property type="entry name" value="EF-G"/>
    <property type="match status" value="1"/>
</dbReference>
<dbReference type="PANTHER" id="PTHR43261:SF1">
    <property type="entry name" value="RIBOSOME-RELEASING FACTOR 2, MITOCHONDRIAL"/>
    <property type="match status" value="1"/>
</dbReference>
<feature type="domain" description="Tr-type G" evidence="10">
    <location>
        <begin position="8"/>
        <end position="290"/>
    </location>
</feature>
<feature type="binding site" evidence="8">
    <location>
        <begin position="17"/>
        <end position="24"/>
    </location>
    <ligand>
        <name>GTP</name>
        <dbReference type="ChEBI" id="CHEBI:37565"/>
    </ligand>
</feature>
<evidence type="ECO:0000256" key="1">
    <source>
        <dbReference type="ARBA" id="ARBA00005870"/>
    </source>
</evidence>
<dbReference type="Pfam" id="PF14492">
    <property type="entry name" value="EFG_III"/>
    <property type="match status" value="1"/>
</dbReference>
<dbReference type="Proteomes" id="UP000247346">
    <property type="component" value="Unassembled WGS sequence"/>
</dbReference>
<comment type="subcellular location">
    <subcellularLocation>
        <location evidence="8">Cytoplasm</location>
    </subcellularLocation>
</comment>
<dbReference type="Pfam" id="PF03764">
    <property type="entry name" value="EFG_IV"/>
    <property type="match status" value="1"/>
</dbReference>
<dbReference type="Gene3D" id="3.30.230.10">
    <property type="match status" value="1"/>
</dbReference>
<keyword evidence="3 8" id="KW-0547">Nucleotide-binding</keyword>
<dbReference type="FunFam" id="3.30.70.240:FF:000001">
    <property type="entry name" value="Elongation factor G"/>
    <property type="match status" value="1"/>
</dbReference>
<dbReference type="EMBL" id="CP099534">
    <property type="protein sequence ID" value="UYK89705.1"/>
    <property type="molecule type" value="Genomic_DNA"/>
</dbReference>
<feature type="region of interest" description="Disordered" evidence="9">
    <location>
        <begin position="286"/>
        <end position="310"/>
    </location>
</feature>
<dbReference type="Proteomes" id="UP001164392">
    <property type="component" value="Chromosome"/>
</dbReference>
<dbReference type="CDD" id="cd03713">
    <property type="entry name" value="EFG_mtEFG_C"/>
    <property type="match status" value="1"/>
</dbReference>
<name>A0A0A8DVK6_9XANT</name>
<dbReference type="PANTHER" id="PTHR43261">
    <property type="entry name" value="TRANSLATION ELONGATION FACTOR G-RELATED"/>
    <property type="match status" value="1"/>
</dbReference>
<dbReference type="InterPro" id="IPR009000">
    <property type="entry name" value="Transl_B-barrel_sf"/>
</dbReference>
<evidence type="ECO:0000256" key="2">
    <source>
        <dbReference type="ARBA" id="ARBA00017872"/>
    </source>
</evidence>
<dbReference type="HOGENOM" id="CLU_002794_4_1_6"/>
<comment type="similarity">
    <text evidence="1 8">Belongs to the TRAFAC class translation factor GTPase superfamily. Classic translation factor GTPase family. EF-G/EF-2 subfamily.</text>
</comment>
<feature type="binding site" evidence="8">
    <location>
        <begin position="142"/>
        <end position="145"/>
    </location>
    <ligand>
        <name>GTP</name>
        <dbReference type="ChEBI" id="CHEBI:37565"/>
    </ligand>
</feature>
<dbReference type="InterPro" id="IPR000640">
    <property type="entry name" value="EFG_V-like"/>
</dbReference>
<dbReference type="Gene3D" id="3.40.50.300">
    <property type="entry name" value="P-loop containing nucleotide triphosphate hydrolases"/>
    <property type="match status" value="1"/>
</dbReference>
<dbReference type="GO" id="GO:0032790">
    <property type="term" value="P:ribosome disassembly"/>
    <property type="evidence" value="ECO:0007669"/>
    <property type="project" value="TreeGrafter"/>
</dbReference>
<dbReference type="GO" id="GO:0097216">
    <property type="term" value="F:guanosine tetraphosphate binding"/>
    <property type="evidence" value="ECO:0007669"/>
    <property type="project" value="UniProtKB-ARBA"/>
</dbReference>
<dbReference type="SMART" id="SM00889">
    <property type="entry name" value="EFG_IV"/>
    <property type="match status" value="1"/>
</dbReference>
<dbReference type="SMART" id="SM00838">
    <property type="entry name" value="EFG_C"/>
    <property type="match status" value="1"/>
</dbReference>
<dbReference type="InterPro" id="IPR041095">
    <property type="entry name" value="EFG_II"/>
</dbReference>
<dbReference type="InterPro" id="IPR020568">
    <property type="entry name" value="Ribosomal_Su5_D2-typ_SF"/>
</dbReference>
<dbReference type="SUPFAM" id="SSF50447">
    <property type="entry name" value="Translation proteins"/>
    <property type="match status" value="1"/>
</dbReference>
<dbReference type="InterPro" id="IPR031157">
    <property type="entry name" value="G_TR_CS"/>
</dbReference>
<accession>A0A0A8DVK6</accession>
<dbReference type="CDD" id="cd01434">
    <property type="entry name" value="EFG_mtEFG1_IV"/>
    <property type="match status" value="1"/>
</dbReference>
<keyword evidence="8" id="KW-0963">Cytoplasm</keyword>
<evidence type="ECO:0000313" key="13">
    <source>
        <dbReference type="EMBL" id="UYK89705.1"/>
    </source>
</evidence>
<dbReference type="Pfam" id="PF00679">
    <property type="entry name" value="EFG_C"/>
    <property type="match status" value="1"/>
</dbReference>
<dbReference type="NCBIfam" id="TIGR00484">
    <property type="entry name" value="EF-G"/>
    <property type="match status" value="1"/>
</dbReference>
<dbReference type="InterPro" id="IPR047872">
    <property type="entry name" value="EFG_IV"/>
</dbReference>
<dbReference type="SUPFAM" id="SSF54211">
    <property type="entry name" value="Ribosomal protein S5 domain 2-like"/>
    <property type="match status" value="1"/>
</dbReference>
<dbReference type="FunFam" id="3.30.230.10:FF:000003">
    <property type="entry name" value="Elongation factor G"/>
    <property type="match status" value="1"/>
</dbReference>
<reference evidence="12 14" key="1">
    <citation type="submission" date="2016-08" db="EMBL/GenBank/DDBJ databases">
        <authorList>
            <person name="Seilhamer J.J."/>
        </authorList>
    </citation>
    <scope>NUCLEOTIDE SEQUENCE [LARGE SCALE GENOMIC DNA]</scope>
    <source>
        <strain evidence="12 14">CFBP4641</strain>
    </source>
</reference>
<dbReference type="InterPro" id="IPR004540">
    <property type="entry name" value="Transl_elong_EFG/EF2"/>
</dbReference>
<dbReference type="FunFam" id="3.40.50.300:FF:000029">
    <property type="entry name" value="Elongation factor G"/>
    <property type="match status" value="1"/>
</dbReference>
<dbReference type="GeneID" id="93880459"/>
<dbReference type="STRING" id="56458.SB85_08225"/>
<dbReference type="NCBIfam" id="NF009381">
    <property type="entry name" value="PRK12740.1-5"/>
    <property type="match status" value="1"/>
</dbReference>
<dbReference type="Gene3D" id="3.30.70.870">
    <property type="entry name" value="Elongation Factor G (Translational Gtpase), domain 3"/>
    <property type="match status" value="1"/>
</dbReference>
<dbReference type="CDD" id="cd16262">
    <property type="entry name" value="EFG_III"/>
    <property type="match status" value="1"/>
</dbReference>
<evidence type="ECO:0000313" key="11">
    <source>
        <dbReference type="EMBL" id="MCW0401603.1"/>
    </source>
</evidence>
<dbReference type="GO" id="GO:0005737">
    <property type="term" value="C:cytoplasm"/>
    <property type="evidence" value="ECO:0007669"/>
    <property type="project" value="UniProtKB-SubCell"/>
</dbReference>
<dbReference type="InterPro" id="IPR035647">
    <property type="entry name" value="EFG_III/V"/>
</dbReference>
<evidence type="ECO:0000256" key="8">
    <source>
        <dbReference type="HAMAP-Rule" id="MF_00054"/>
    </source>
</evidence>
<dbReference type="RefSeq" id="WP_010341333.1">
    <property type="nucleotide sequence ID" value="NZ_CP010409.1"/>
</dbReference>
<evidence type="ECO:0000256" key="7">
    <source>
        <dbReference type="ARBA" id="ARBA00024731"/>
    </source>
</evidence>
<dbReference type="SUPFAM" id="SSF54980">
    <property type="entry name" value="EF-G C-terminal domain-like"/>
    <property type="match status" value="2"/>
</dbReference>
<keyword evidence="15" id="KW-1185">Reference proteome</keyword>
<dbReference type="KEGG" id="xsa:SB85_08225"/>
<evidence type="ECO:0000313" key="12">
    <source>
        <dbReference type="EMBL" id="PPU79664.1"/>
    </source>
</evidence>